<dbReference type="InterPro" id="IPR027417">
    <property type="entry name" value="P-loop_NTPase"/>
</dbReference>
<comment type="caution">
    <text evidence="4">The sequence shown here is derived from an EMBL/GenBank/DDBJ whole genome shotgun (WGS) entry which is preliminary data.</text>
</comment>
<dbReference type="PANTHER" id="PTHR45964">
    <property type="entry name" value="WSCD FAMILY MEMBER CG9164"/>
    <property type="match status" value="1"/>
</dbReference>
<evidence type="ECO:0000259" key="3">
    <source>
        <dbReference type="Pfam" id="PF00685"/>
    </source>
</evidence>
<evidence type="ECO:0000256" key="2">
    <source>
        <dbReference type="SAM" id="SignalP"/>
    </source>
</evidence>
<dbReference type="Gene3D" id="3.40.50.300">
    <property type="entry name" value="P-loop containing nucleotide triphosphate hydrolases"/>
    <property type="match status" value="1"/>
</dbReference>
<dbReference type="InterPro" id="IPR000863">
    <property type="entry name" value="Sulfotransferase_dom"/>
</dbReference>
<dbReference type="GO" id="GO:0008146">
    <property type="term" value="F:sulfotransferase activity"/>
    <property type="evidence" value="ECO:0007669"/>
    <property type="project" value="InterPro"/>
</dbReference>
<dbReference type="AlphaFoldDB" id="A0AAD5KLA4"/>
<keyword evidence="5" id="KW-1185">Reference proteome</keyword>
<feature type="signal peptide" evidence="2">
    <location>
        <begin position="1"/>
        <end position="21"/>
    </location>
</feature>
<evidence type="ECO:0000313" key="4">
    <source>
        <dbReference type="EMBL" id="KAI9555051.1"/>
    </source>
</evidence>
<dbReference type="PANTHER" id="PTHR45964:SF9">
    <property type="entry name" value="SULFOTRANSFERASE"/>
    <property type="match status" value="1"/>
</dbReference>
<dbReference type="SUPFAM" id="SSF52540">
    <property type="entry name" value="P-loop containing nucleoside triphosphate hydrolases"/>
    <property type="match status" value="1"/>
</dbReference>
<keyword evidence="2" id="KW-0732">Signal</keyword>
<name>A0AAD5KLA4_9CRUS</name>
<comment type="similarity">
    <text evidence="1">Belongs to the WSCD family.</text>
</comment>
<gene>
    <name evidence="4" type="ORF">GHT06_020350</name>
</gene>
<proteinExistence type="inferred from homology"/>
<sequence length="180" mass="21465">MVFFFYYLQLLVINLELYNEGDYYGNNVEPSCGCLILIKDHEYPEFYPLLGNAGPYQHRGILLLRNPFDALFSFVHYLWSGNNQIGTVSLENFSSLKWDKYVKFVAFEWAEHAVRWIQHIENGTAIFYERLLEDTERELKGLLNAINFIDPRHPPFDPERMRCTLLHKNRLDRKRKQKPM</sequence>
<accession>A0AAD5KLA4</accession>
<feature type="domain" description="Sulfotransferase" evidence="3">
    <location>
        <begin position="61"/>
        <end position="142"/>
    </location>
</feature>
<dbReference type="InterPro" id="IPR051589">
    <property type="entry name" value="Sialate-O-sulfotransferase"/>
</dbReference>
<dbReference type="Pfam" id="PF00685">
    <property type="entry name" value="Sulfotransfer_1"/>
    <property type="match status" value="1"/>
</dbReference>
<organism evidence="4 5">
    <name type="scientific">Daphnia sinensis</name>
    <dbReference type="NCBI Taxonomy" id="1820382"/>
    <lineage>
        <taxon>Eukaryota</taxon>
        <taxon>Metazoa</taxon>
        <taxon>Ecdysozoa</taxon>
        <taxon>Arthropoda</taxon>
        <taxon>Crustacea</taxon>
        <taxon>Branchiopoda</taxon>
        <taxon>Diplostraca</taxon>
        <taxon>Cladocera</taxon>
        <taxon>Anomopoda</taxon>
        <taxon>Daphniidae</taxon>
        <taxon>Daphnia</taxon>
        <taxon>Daphnia similis group</taxon>
    </lineage>
</organism>
<dbReference type="EMBL" id="WJBH02000008">
    <property type="protein sequence ID" value="KAI9555051.1"/>
    <property type="molecule type" value="Genomic_DNA"/>
</dbReference>
<evidence type="ECO:0000313" key="5">
    <source>
        <dbReference type="Proteomes" id="UP000820818"/>
    </source>
</evidence>
<evidence type="ECO:0000256" key="1">
    <source>
        <dbReference type="ARBA" id="ARBA00010236"/>
    </source>
</evidence>
<protein>
    <recommendedName>
        <fullName evidence="3">Sulfotransferase domain-containing protein</fullName>
    </recommendedName>
</protein>
<feature type="chain" id="PRO_5042238388" description="Sulfotransferase domain-containing protein" evidence="2">
    <location>
        <begin position="22"/>
        <end position="180"/>
    </location>
</feature>
<dbReference type="Proteomes" id="UP000820818">
    <property type="component" value="Linkage Group LG8"/>
</dbReference>
<reference evidence="4 5" key="1">
    <citation type="submission" date="2022-05" db="EMBL/GenBank/DDBJ databases">
        <title>A multi-omics perspective on studying reproductive biology in Daphnia sinensis.</title>
        <authorList>
            <person name="Jia J."/>
        </authorList>
    </citation>
    <scope>NUCLEOTIDE SEQUENCE [LARGE SCALE GENOMIC DNA]</scope>
    <source>
        <strain evidence="4 5">WSL</strain>
    </source>
</reference>